<dbReference type="Proteomes" id="UP001163846">
    <property type="component" value="Unassembled WGS sequence"/>
</dbReference>
<gene>
    <name evidence="1" type="ORF">F5878DRAFT_435281</name>
</gene>
<comment type="caution">
    <text evidence="1">The sequence shown here is derived from an EMBL/GenBank/DDBJ whole genome shotgun (WGS) entry which is preliminary data.</text>
</comment>
<keyword evidence="2" id="KW-1185">Reference proteome</keyword>
<name>A0AA38U626_9AGAR</name>
<sequence>MWTRLHNQSKKSALESIVKGLGLSRKLENIDERLSSLYVARAMKTTKRKNKDQLEYPQGQEAATSHQLIVVLLNWRLCQPLSSDAYIIPTGTPGTLAHIQSVIRETSTPSWVNSLPKNFGEAKAGSLKADEWRTLSALYLPIALVRSGVTMMVFHPVDDTDAGHLFQALNHTMALFQATILGCRYTMTASRARAYREYIPSGMQDLRRLFPHVREGIPRPNVHAAGHIYDFLLLFGPVLSWWCFPFERLIGVLQKVNTNDHRGVEMEATIVKTMARTANLRRWLRRPDCPAAVQQLKSSLTKPLSLLVCRKMTMNWSR</sequence>
<accession>A0AA38U626</accession>
<reference evidence="1" key="1">
    <citation type="submission" date="2022-08" db="EMBL/GenBank/DDBJ databases">
        <authorList>
            <consortium name="DOE Joint Genome Institute"/>
            <person name="Min B."/>
            <person name="Riley R."/>
            <person name="Sierra-Patev S."/>
            <person name="Naranjo-Ortiz M."/>
            <person name="Looney B."/>
            <person name="Konkel Z."/>
            <person name="Slot J.C."/>
            <person name="Sakamoto Y."/>
            <person name="Steenwyk J.L."/>
            <person name="Rokas A."/>
            <person name="Carro J."/>
            <person name="Camarero S."/>
            <person name="Ferreira P."/>
            <person name="Molpeceres G."/>
            <person name="Ruiz-Duenas F.J."/>
            <person name="Serrano A."/>
            <person name="Henrissat B."/>
            <person name="Drula E."/>
            <person name="Hughes K.W."/>
            <person name="Mata J.L."/>
            <person name="Ishikawa N.K."/>
            <person name="Vargas-Isla R."/>
            <person name="Ushijima S."/>
            <person name="Smith C.A."/>
            <person name="Ahrendt S."/>
            <person name="Andreopoulos W."/>
            <person name="He G."/>
            <person name="Labutti K."/>
            <person name="Lipzen A."/>
            <person name="Ng V."/>
            <person name="Sandor L."/>
            <person name="Barry K."/>
            <person name="Martinez A.T."/>
            <person name="Xiao Y."/>
            <person name="Gibbons J.G."/>
            <person name="Terashima K."/>
            <person name="Hibbett D.S."/>
            <person name="Grigoriev I.V."/>
        </authorList>
    </citation>
    <scope>NUCLEOTIDE SEQUENCE</scope>
    <source>
        <strain evidence="1">TFB9207</strain>
    </source>
</reference>
<protein>
    <submittedName>
        <fullName evidence="1">Uncharacterized protein</fullName>
    </submittedName>
</protein>
<evidence type="ECO:0000313" key="2">
    <source>
        <dbReference type="Proteomes" id="UP001163846"/>
    </source>
</evidence>
<dbReference type="AlphaFoldDB" id="A0AA38U626"/>
<proteinExistence type="predicted"/>
<organism evidence="1 2">
    <name type="scientific">Lentinula raphanica</name>
    <dbReference type="NCBI Taxonomy" id="153919"/>
    <lineage>
        <taxon>Eukaryota</taxon>
        <taxon>Fungi</taxon>
        <taxon>Dikarya</taxon>
        <taxon>Basidiomycota</taxon>
        <taxon>Agaricomycotina</taxon>
        <taxon>Agaricomycetes</taxon>
        <taxon>Agaricomycetidae</taxon>
        <taxon>Agaricales</taxon>
        <taxon>Marasmiineae</taxon>
        <taxon>Omphalotaceae</taxon>
        <taxon>Lentinula</taxon>
    </lineage>
</organism>
<evidence type="ECO:0000313" key="1">
    <source>
        <dbReference type="EMBL" id="KAJ3832861.1"/>
    </source>
</evidence>
<dbReference type="EMBL" id="MU806833">
    <property type="protein sequence ID" value="KAJ3832861.1"/>
    <property type="molecule type" value="Genomic_DNA"/>
</dbReference>